<dbReference type="OrthoDB" id="9814689at2"/>
<dbReference type="AlphaFoldDB" id="A0A249KTR3"/>
<evidence type="ECO:0000259" key="1">
    <source>
        <dbReference type="Pfam" id="PF07796"/>
    </source>
</evidence>
<evidence type="ECO:0000313" key="3">
    <source>
        <dbReference type="Proteomes" id="UP000217186"/>
    </source>
</evidence>
<gene>
    <name evidence="2" type="ORF">A7sIIA15_04945</name>
</gene>
<accession>A0A249KTR3</accession>
<dbReference type="RefSeq" id="WP_095686066.1">
    <property type="nucleotide sequence ID" value="NZ_CP016776.1"/>
</dbReference>
<sequence length="194" mass="21151">MSVGVVACGALATHIADIAEAESLDITIYPLPPLLHNRPEKIAGEVDSLLTEIKGKHSKCAVAYADCGTYGALDTVIATHGVKRLGGNHCYDIFAGSKKIEEIMESDAGTYFLTDFLVKSFHRSVMVELGLDKRPELRDDYFKNYSRVIWLAQQPSKELEELAAQAAASIGLPLEIQNVGYGQLAQQVKELLSN</sequence>
<evidence type="ECO:0000313" key="2">
    <source>
        <dbReference type="EMBL" id="ASY20202.1"/>
    </source>
</evidence>
<organism evidence="2 3">
    <name type="scientific">Candidatus Planktophila vernalis</name>
    <dbReference type="NCBI Taxonomy" id="1884907"/>
    <lineage>
        <taxon>Bacteria</taxon>
        <taxon>Bacillati</taxon>
        <taxon>Actinomycetota</taxon>
        <taxon>Actinomycetes</taxon>
        <taxon>Candidatus Nanopelagicales</taxon>
        <taxon>Candidatus Nanopelagicaceae</taxon>
        <taxon>Candidatus Planktophila</taxon>
    </lineage>
</organism>
<dbReference type="InterPro" id="IPR012437">
    <property type="entry name" value="DUF1638"/>
</dbReference>
<protein>
    <submittedName>
        <fullName evidence="2">DUF1638 domain-containing protein</fullName>
    </submittedName>
</protein>
<dbReference type="KEGG" id="pvn:A7sIIA15_04945"/>
<reference evidence="2 3" key="1">
    <citation type="submission" date="2016-07" db="EMBL/GenBank/DDBJ databases">
        <title>High microdiversification within the ubiquitous acI lineage of Actinobacteria.</title>
        <authorList>
            <person name="Neuenschwander S.M."/>
            <person name="Salcher M."/>
            <person name="Ghai R."/>
            <person name="Pernthaler J."/>
        </authorList>
    </citation>
    <scope>NUCLEOTIDE SEQUENCE [LARGE SCALE GENOMIC DNA]</scope>
    <source>
        <strain evidence="2">MMS-IIA-15</strain>
    </source>
</reference>
<name>A0A249KTR3_9ACTN</name>
<feature type="domain" description="DUF1638" evidence="1">
    <location>
        <begin position="31"/>
        <end position="186"/>
    </location>
</feature>
<dbReference type="Pfam" id="PF07796">
    <property type="entry name" value="DUF1638"/>
    <property type="match status" value="1"/>
</dbReference>
<keyword evidence="3" id="KW-1185">Reference proteome</keyword>
<dbReference type="Proteomes" id="UP000217186">
    <property type="component" value="Chromosome"/>
</dbReference>
<dbReference type="EMBL" id="CP016776">
    <property type="protein sequence ID" value="ASY20202.1"/>
    <property type="molecule type" value="Genomic_DNA"/>
</dbReference>
<proteinExistence type="predicted"/>